<name>A0ABP9RZZ1_9ACTN</name>
<reference evidence="2" key="1">
    <citation type="journal article" date="2019" name="Int. J. Syst. Evol. Microbiol.">
        <title>The Global Catalogue of Microorganisms (GCM) 10K type strain sequencing project: providing services to taxonomists for standard genome sequencing and annotation.</title>
        <authorList>
            <consortium name="The Broad Institute Genomics Platform"/>
            <consortium name="The Broad Institute Genome Sequencing Center for Infectious Disease"/>
            <person name="Wu L."/>
            <person name="Ma J."/>
        </authorList>
    </citation>
    <scope>NUCLEOTIDE SEQUENCE [LARGE SCALE GENOMIC DNA]</scope>
    <source>
        <strain evidence="2">JCM 18304</strain>
    </source>
</reference>
<protein>
    <submittedName>
        <fullName evidence="1">Uncharacterized protein</fullName>
    </submittedName>
</protein>
<sequence length="106" mass="10916">MAWEAPLTNSCAEPLRWFTKVTDVLAGIFTELALGREEAPIPRTAQPPVKVTVGDAALAASGAISAPAMAAKVSDATILGRDNTRIAETPQVDVGTAPDVSTSDAL</sequence>
<evidence type="ECO:0000313" key="2">
    <source>
        <dbReference type="Proteomes" id="UP001501570"/>
    </source>
</evidence>
<dbReference type="EMBL" id="BAABJQ010000012">
    <property type="protein sequence ID" value="GAA5189157.1"/>
    <property type="molecule type" value="Genomic_DNA"/>
</dbReference>
<gene>
    <name evidence="1" type="ORF">GCM10023322_41420</name>
</gene>
<dbReference type="Proteomes" id="UP001501570">
    <property type="component" value="Unassembled WGS sequence"/>
</dbReference>
<organism evidence="1 2">
    <name type="scientific">Rugosimonospora acidiphila</name>
    <dbReference type="NCBI Taxonomy" id="556531"/>
    <lineage>
        <taxon>Bacteria</taxon>
        <taxon>Bacillati</taxon>
        <taxon>Actinomycetota</taxon>
        <taxon>Actinomycetes</taxon>
        <taxon>Micromonosporales</taxon>
        <taxon>Micromonosporaceae</taxon>
        <taxon>Rugosimonospora</taxon>
    </lineage>
</organism>
<evidence type="ECO:0000313" key="1">
    <source>
        <dbReference type="EMBL" id="GAA5189157.1"/>
    </source>
</evidence>
<proteinExistence type="predicted"/>
<comment type="caution">
    <text evidence="1">The sequence shown here is derived from an EMBL/GenBank/DDBJ whole genome shotgun (WGS) entry which is preliminary data.</text>
</comment>
<keyword evidence="2" id="KW-1185">Reference proteome</keyword>
<accession>A0ABP9RZZ1</accession>